<sequence>MTEGERETLAIALDHAWRWYENRRSRALTLLQTLMLFMAIMGAAYGAAIQAKLYGLAGFQCLLIAPILIAVEREGTRLRRSAELASEAIAELQDRLANVLATEVLRLRRRELTNQTTRPRPNGAKWLMYVSAGGALAGSVYTWVFLP</sequence>
<reference evidence="3" key="1">
    <citation type="journal article" date="2019" name="Int. J. Syst. Evol. Microbiol.">
        <title>The Global Catalogue of Microorganisms (GCM) 10K type strain sequencing project: providing services to taxonomists for standard genome sequencing and annotation.</title>
        <authorList>
            <consortium name="The Broad Institute Genomics Platform"/>
            <consortium name="The Broad Institute Genome Sequencing Center for Infectious Disease"/>
            <person name="Wu L."/>
            <person name="Ma J."/>
        </authorList>
    </citation>
    <scope>NUCLEOTIDE SEQUENCE [LARGE SCALE GENOMIC DNA]</scope>
    <source>
        <strain evidence="3">JCM 9091</strain>
    </source>
</reference>
<proteinExistence type="predicted"/>
<evidence type="ECO:0000313" key="3">
    <source>
        <dbReference type="Proteomes" id="UP001501532"/>
    </source>
</evidence>
<feature type="transmembrane region" description="Helical" evidence="1">
    <location>
        <begin position="53"/>
        <end position="71"/>
    </location>
</feature>
<protein>
    <submittedName>
        <fullName evidence="2">Uncharacterized protein</fullName>
    </submittedName>
</protein>
<keyword evidence="1" id="KW-1133">Transmembrane helix</keyword>
<keyword evidence="1" id="KW-0812">Transmembrane</keyword>
<gene>
    <name evidence="2" type="ORF">GCM10010448_48880</name>
</gene>
<dbReference type="RefSeq" id="WP_234511452.1">
    <property type="nucleotide sequence ID" value="NZ_BAAAUF010000048.1"/>
</dbReference>
<dbReference type="Proteomes" id="UP001501532">
    <property type="component" value="Unassembled WGS sequence"/>
</dbReference>
<feature type="transmembrane region" description="Helical" evidence="1">
    <location>
        <begin position="126"/>
        <end position="146"/>
    </location>
</feature>
<name>A0ABP6LV79_9ACTN</name>
<comment type="caution">
    <text evidence="2">The sequence shown here is derived from an EMBL/GenBank/DDBJ whole genome shotgun (WGS) entry which is preliminary data.</text>
</comment>
<accession>A0ABP6LV79</accession>
<feature type="transmembrane region" description="Helical" evidence="1">
    <location>
        <begin position="27"/>
        <end position="47"/>
    </location>
</feature>
<keyword evidence="1" id="KW-0472">Membrane</keyword>
<evidence type="ECO:0000313" key="2">
    <source>
        <dbReference type="EMBL" id="GAA3059777.1"/>
    </source>
</evidence>
<dbReference type="EMBL" id="BAAAUF010000048">
    <property type="protein sequence ID" value="GAA3059777.1"/>
    <property type="molecule type" value="Genomic_DNA"/>
</dbReference>
<evidence type="ECO:0000256" key="1">
    <source>
        <dbReference type="SAM" id="Phobius"/>
    </source>
</evidence>
<organism evidence="2 3">
    <name type="scientific">Streptomyces glomeratus</name>
    <dbReference type="NCBI Taxonomy" id="284452"/>
    <lineage>
        <taxon>Bacteria</taxon>
        <taxon>Bacillati</taxon>
        <taxon>Actinomycetota</taxon>
        <taxon>Actinomycetes</taxon>
        <taxon>Kitasatosporales</taxon>
        <taxon>Streptomycetaceae</taxon>
        <taxon>Streptomyces</taxon>
    </lineage>
</organism>
<keyword evidence="3" id="KW-1185">Reference proteome</keyword>